<proteinExistence type="predicted"/>
<dbReference type="Proteomes" id="UP000185511">
    <property type="component" value="Chromosome"/>
</dbReference>
<name>A0AAC9PRC8_9PSEU</name>
<organism evidence="3 4">
    <name type="scientific">Actinoalloteichus fjordicus</name>
    <dbReference type="NCBI Taxonomy" id="1612552"/>
    <lineage>
        <taxon>Bacteria</taxon>
        <taxon>Bacillati</taxon>
        <taxon>Actinomycetota</taxon>
        <taxon>Actinomycetes</taxon>
        <taxon>Pseudonocardiales</taxon>
        <taxon>Pseudonocardiaceae</taxon>
        <taxon>Actinoalloteichus</taxon>
    </lineage>
</organism>
<feature type="domain" description="eCIS core" evidence="2">
    <location>
        <begin position="86"/>
        <end position="156"/>
    </location>
</feature>
<evidence type="ECO:0000313" key="4">
    <source>
        <dbReference type="Proteomes" id="UP000185511"/>
    </source>
</evidence>
<protein>
    <submittedName>
        <fullName evidence="3">DUF4157 family protein</fullName>
    </submittedName>
</protein>
<reference evidence="4" key="1">
    <citation type="submission" date="2016-06" db="EMBL/GenBank/DDBJ databases">
        <title>Complete genome sequence of Actinoalloteichus fjordicus DSM 46855 (=ADI127-17), type strain of the new species Actinoalloteichus fjordicus.</title>
        <authorList>
            <person name="Ruckert C."/>
            <person name="Nouioui I."/>
            <person name="Willmese J."/>
            <person name="van Wezel G."/>
            <person name="Klenk H.-P."/>
            <person name="Kalinowski J."/>
            <person name="Zotchev S.B."/>
        </authorList>
    </citation>
    <scope>NUCLEOTIDE SEQUENCE [LARGE SCALE GENOMIC DNA]</scope>
    <source>
        <strain evidence="4">ADI127-7</strain>
    </source>
</reference>
<feature type="compositionally biased region" description="Polar residues" evidence="1">
    <location>
        <begin position="161"/>
        <end position="172"/>
    </location>
</feature>
<feature type="region of interest" description="Disordered" evidence="1">
    <location>
        <begin position="1"/>
        <end position="42"/>
    </location>
</feature>
<keyword evidence="4" id="KW-1185">Reference proteome</keyword>
<sequence length="586" mass="63335">MHEKKEQPEKSADHHRRALSPSRRPDTRAPRAAGSVSPQTITVLQRTIGNAAVARMIEQRREAASPDGQPVPGSLVPEVLHSAGLPLAEPVRAEMEERLGADFSDVRVHDDRTAQRSATEIGARAYTSGHHVVLRDGVGDRHTLAHELVHVMQQRLGPVSGTDNGSGLSVSDPSDRFEREAEQTARRVTPGRAPAPAPAPAQPAMTGQTGSVQRAPGTAVQRVAGEDAAPSQQGTAPVDPLSAYEAATYRPGDAGAVGTVTPGVRSAALQKIVWEQHWAPISAVCKKYHYTIAVRETGEYSINRIMEGAKPKPHTILEKSIKDSSVEKEYGPGTGRPQTDPAMVLRWLHAEELDGFVGHWSGAGLIGVRIDNPSEEVLSLGIVQRGAGDAEYVPISVLEPGGGRALTTLKREVPAWKQQLYTGDYDLHEAYSTLGAMGGGGQIAEASTEKVNLLNRLNAGIAGNSSEAVRRGGTAALGTHGLHMENSPYAMFQHGDQATYWTNQILEAQAQPEALRPVVASLVRAVATESNEPMGWCRWGEWYVTDNRDEHAALRERWGLVPPNTWSREAVRRVDADQYRTARYTT</sequence>
<dbReference type="AlphaFoldDB" id="A0AAC9PRC8"/>
<gene>
    <name evidence="3" type="ORF">UA74_10590</name>
</gene>
<dbReference type="EMBL" id="CP016076">
    <property type="protein sequence ID" value="APU14179.1"/>
    <property type="molecule type" value="Genomic_DNA"/>
</dbReference>
<dbReference type="Pfam" id="PF13699">
    <property type="entry name" value="eCIS_core"/>
    <property type="match status" value="1"/>
</dbReference>
<feature type="compositionally biased region" description="Basic and acidic residues" evidence="1">
    <location>
        <begin position="1"/>
        <end position="12"/>
    </location>
</feature>
<evidence type="ECO:0000313" key="3">
    <source>
        <dbReference type="EMBL" id="APU14179.1"/>
    </source>
</evidence>
<evidence type="ECO:0000259" key="2">
    <source>
        <dbReference type="Pfam" id="PF13699"/>
    </source>
</evidence>
<feature type="region of interest" description="Disordered" evidence="1">
    <location>
        <begin position="156"/>
        <end position="216"/>
    </location>
</feature>
<feature type="compositionally biased region" description="Basic and acidic residues" evidence="1">
    <location>
        <begin position="173"/>
        <end position="185"/>
    </location>
</feature>
<evidence type="ECO:0000256" key="1">
    <source>
        <dbReference type="SAM" id="MobiDB-lite"/>
    </source>
</evidence>
<accession>A0AAC9PRC8</accession>
<dbReference type="KEGG" id="acad:UA74_10590"/>
<dbReference type="RefSeq" id="WP_083683099.1">
    <property type="nucleotide sequence ID" value="NZ_CP016076.1"/>
</dbReference>
<dbReference type="InterPro" id="IPR025295">
    <property type="entry name" value="eCIS_core_dom"/>
</dbReference>